<dbReference type="InterPro" id="IPR023410">
    <property type="entry name" value="14-3-3_domain"/>
</dbReference>
<organism evidence="4 5">
    <name type="scientific">Stylonychia lemnae</name>
    <name type="common">Ciliate</name>
    <dbReference type="NCBI Taxonomy" id="5949"/>
    <lineage>
        <taxon>Eukaryota</taxon>
        <taxon>Sar</taxon>
        <taxon>Alveolata</taxon>
        <taxon>Ciliophora</taxon>
        <taxon>Intramacronucleata</taxon>
        <taxon>Spirotrichea</taxon>
        <taxon>Stichotrichia</taxon>
        <taxon>Sporadotrichida</taxon>
        <taxon>Oxytrichidae</taxon>
        <taxon>Stylonychinae</taxon>
        <taxon>Stylonychia</taxon>
    </lineage>
</organism>
<evidence type="ECO:0000313" key="5">
    <source>
        <dbReference type="Proteomes" id="UP000039865"/>
    </source>
</evidence>
<dbReference type="InterPro" id="IPR000308">
    <property type="entry name" value="14-3-3"/>
</dbReference>
<keyword evidence="5" id="KW-1185">Reference proteome</keyword>
<evidence type="ECO:0000256" key="2">
    <source>
        <dbReference type="PIRSR" id="PIRSR000868-1"/>
    </source>
</evidence>
<dbReference type="PIRSF" id="PIRSF000868">
    <property type="entry name" value="14-3-3"/>
    <property type="match status" value="1"/>
</dbReference>
<gene>
    <name evidence="4" type="primary">Contig2590.g103</name>
    <name evidence="4" type="ORF">STYLEM_11726</name>
</gene>
<comment type="similarity">
    <text evidence="1">Belongs to the 14-3-3 family.</text>
</comment>
<evidence type="ECO:0000256" key="1">
    <source>
        <dbReference type="ARBA" id="ARBA00006141"/>
    </source>
</evidence>
<feature type="site" description="Interaction with phosphoserine on interacting protein" evidence="2">
    <location>
        <position position="129"/>
    </location>
</feature>
<dbReference type="Pfam" id="PF00244">
    <property type="entry name" value="14-3-3"/>
    <property type="match status" value="1"/>
</dbReference>
<reference evidence="4 5" key="1">
    <citation type="submission" date="2014-06" db="EMBL/GenBank/DDBJ databases">
        <authorList>
            <person name="Swart Estienne"/>
        </authorList>
    </citation>
    <scope>NUCLEOTIDE SEQUENCE [LARGE SCALE GENOMIC DNA]</scope>
    <source>
        <strain evidence="4 5">130c</strain>
    </source>
</reference>
<dbReference type="OMA" id="DSMLMMQ"/>
<dbReference type="OrthoDB" id="10260625at2759"/>
<dbReference type="SMART" id="SM00101">
    <property type="entry name" value="14_3_3"/>
    <property type="match status" value="1"/>
</dbReference>
<evidence type="ECO:0000313" key="4">
    <source>
        <dbReference type="EMBL" id="CDW82693.1"/>
    </source>
</evidence>
<dbReference type="SUPFAM" id="SSF48445">
    <property type="entry name" value="14-3-3 protein"/>
    <property type="match status" value="1"/>
</dbReference>
<dbReference type="InterPro" id="IPR036815">
    <property type="entry name" value="14-3-3_dom_sf"/>
</dbReference>
<dbReference type="CDD" id="cd08774">
    <property type="entry name" value="14-3-3"/>
    <property type="match status" value="1"/>
</dbReference>
<feature type="domain" description="14-3-3" evidence="3">
    <location>
        <begin position="6"/>
        <end position="239"/>
    </location>
</feature>
<dbReference type="InParanoid" id="A0A078AP03"/>
<dbReference type="Proteomes" id="UP000039865">
    <property type="component" value="Unassembled WGS sequence"/>
</dbReference>
<dbReference type="Gene3D" id="1.20.190.20">
    <property type="entry name" value="14-3-3 domain"/>
    <property type="match status" value="1"/>
</dbReference>
<name>A0A078AP03_STYLE</name>
<sequence length="240" mass="27249">MSESVEQHIFMARVAEQSERFRDMVDFLKPVIKEKGAALSTDERNLLSVAFKNLVSQQRTAIRTITAIEQNQKYAKFANGMADYKKRIEEELYRNCDEIINSIKNEVLVKASDDESRAFFLKMIGDYCRYIAESAKGERLEATKTQALTSYQEASGLAEKSLGACNSIRLGLALNFSVFHYEVMQDVKKACELGDKALQDALDKLDDCDEETFRDAQSIIELLRENLALWKEEEDGAGDQ</sequence>
<proteinExistence type="inferred from homology"/>
<dbReference type="EMBL" id="CCKQ01011157">
    <property type="protein sequence ID" value="CDW82693.1"/>
    <property type="molecule type" value="Genomic_DNA"/>
</dbReference>
<feature type="site" description="Interaction with phosphoserine on interacting protein" evidence="2">
    <location>
        <position position="59"/>
    </location>
</feature>
<dbReference type="PRINTS" id="PR00305">
    <property type="entry name" value="1433ZETA"/>
</dbReference>
<evidence type="ECO:0000259" key="3">
    <source>
        <dbReference type="SMART" id="SM00101"/>
    </source>
</evidence>
<dbReference type="AlphaFoldDB" id="A0A078AP03"/>
<accession>A0A078AP03</accession>
<protein>
    <recommendedName>
        <fullName evidence="3">14-3-3 domain-containing protein</fullName>
    </recommendedName>
</protein>
<dbReference type="PANTHER" id="PTHR18860">
    <property type="entry name" value="14-3-3 PROTEIN"/>
    <property type="match status" value="1"/>
</dbReference>